<sequence length="75" mass="7986">MAEREVLPDVADLDVVVDLVVLDGVALDRDVVVRVALVLDVVDAAALLLARLMALMSSCLVIFERPTTLSLAAII</sequence>
<name>A0ABV8G5U9_9ACTN</name>
<comment type="caution">
    <text evidence="1">The sequence shown here is derived from an EMBL/GenBank/DDBJ whole genome shotgun (WGS) entry which is preliminary data.</text>
</comment>
<accession>A0ABV8G5U9</accession>
<dbReference type="Proteomes" id="UP001595851">
    <property type="component" value="Unassembled WGS sequence"/>
</dbReference>
<dbReference type="EMBL" id="JBHSBI010000005">
    <property type="protein sequence ID" value="MFC4008018.1"/>
    <property type="molecule type" value="Genomic_DNA"/>
</dbReference>
<gene>
    <name evidence="1" type="ORF">ACFOY2_12355</name>
</gene>
<dbReference type="RefSeq" id="WP_379528307.1">
    <property type="nucleotide sequence ID" value="NZ_JBHSBI010000005.1"/>
</dbReference>
<organism evidence="1 2">
    <name type="scientific">Nonomuraea purpurea</name>
    <dbReference type="NCBI Taxonomy" id="1849276"/>
    <lineage>
        <taxon>Bacteria</taxon>
        <taxon>Bacillati</taxon>
        <taxon>Actinomycetota</taxon>
        <taxon>Actinomycetes</taxon>
        <taxon>Streptosporangiales</taxon>
        <taxon>Streptosporangiaceae</taxon>
        <taxon>Nonomuraea</taxon>
    </lineage>
</organism>
<protein>
    <submittedName>
        <fullName evidence="1">Uncharacterized protein</fullName>
    </submittedName>
</protein>
<proteinExistence type="predicted"/>
<reference evidence="2" key="1">
    <citation type="journal article" date="2019" name="Int. J. Syst. Evol. Microbiol.">
        <title>The Global Catalogue of Microorganisms (GCM) 10K type strain sequencing project: providing services to taxonomists for standard genome sequencing and annotation.</title>
        <authorList>
            <consortium name="The Broad Institute Genomics Platform"/>
            <consortium name="The Broad Institute Genome Sequencing Center for Infectious Disease"/>
            <person name="Wu L."/>
            <person name="Ma J."/>
        </authorList>
    </citation>
    <scope>NUCLEOTIDE SEQUENCE [LARGE SCALE GENOMIC DNA]</scope>
    <source>
        <strain evidence="2">TBRC 1276</strain>
    </source>
</reference>
<evidence type="ECO:0000313" key="2">
    <source>
        <dbReference type="Proteomes" id="UP001595851"/>
    </source>
</evidence>
<evidence type="ECO:0000313" key="1">
    <source>
        <dbReference type="EMBL" id="MFC4008018.1"/>
    </source>
</evidence>
<keyword evidence="2" id="KW-1185">Reference proteome</keyword>